<name>A8WYM0_CAEBR</name>
<dbReference type="Pfam" id="PF00104">
    <property type="entry name" value="Hormone_recep"/>
    <property type="match status" value="1"/>
</dbReference>
<evidence type="ECO:0000256" key="2">
    <source>
        <dbReference type="ARBA" id="ARBA00023163"/>
    </source>
</evidence>
<feature type="region of interest" description="Disordered" evidence="4">
    <location>
        <begin position="1"/>
        <end position="23"/>
    </location>
</feature>
<proteinExistence type="predicted"/>
<dbReference type="GeneID" id="8580015"/>
<dbReference type="InterPro" id="IPR000536">
    <property type="entry name" value="Nucl_hrmn_rcpt_lig-bd"/>
</dbReference>
<dbReference type="eggNOG" id="KOG3575">
    <property type="taxonomic scope" value="Eukaryota"/>
</dbReference>
<dbReference type="OMA" id="DWANRID"/>
<evidence type="ECO:0000256" key="3">
    <source>
        <dbReference type="ARBA" id="ARBA00023170"/>
    </source>
</evidence>
<keyword evidence="7" id="KW-1185">Reference proteome</keyword>
<accession>A8WYM0</accession>
<dbReference type="AlphaFoldDB" id="A8WYM0"/>
<dbReference type="Gene3D" id="1.10.565.10">
    <property type="entry name" value="Retinoid X Receptor"/>
    <property type="match status" value="1"/>
</dbReference>
<protein>
    <submittedName>
        <fullName evidence="6">Protein CBG04847</fullName>
    </submittedName>
</protein>
<keyword evidence="3" id="KW-0675">Receptor</keyword>
<reference evidence="6 7" key="2">
    <citation type="journal article" date="2011" name="PLoS Genet.">
        <title>Caenorhabditis briggsae recombinant inbred line genotypes reveal inter-strain incompatibility and the evolution of recombination.</title>
        <authorList>
            <person name="Ross J.A."/>
            <person name="Koboldt D.C."/>
            <person name="Staisch J.E."/>
            <person name="Chamberlin H.M."/>
            <person name="Gupta B.P."/>
            <person name="Miller R.D."/>
            <person name="Baird S.E."/>
            <person name="Haag E.S."/>
        </authorList>
    </citation>
    <scope>NUCLEOTIDE SEQUENCE [LARGE SCALE GENOMIC DNA]</scope>
    <source>
        <strain evidence="6 7">AF16</strain>
    </source>
</reference>
<organism evidence="6 7">
    <name type="scientific">Caenorhabditis briggsae</name>
    <dbReference type="NCBI Taxonomy" id="6238"/>
    <lineage>
        <taxon>Eukaryota</taxon>
        <taxon>Metazoa</taxon>
        <taxon>Ecdysozoa</taxon>
        <taxon>Nematoda</taxon>
        <taxon>Chromadorea</taxon>
        <taxon>Rhabditida</taxon>
        <taxon>Rhabditina</taxon>
        <taxon>Rhabditomorpha</taxon>
        <taxon>Rhabditoidea</taxon>
        <taxon>Rhabditidae</taxon>
        <taxon>Peloderinae</taxon>
        <taxon>Caenorhabditis</taxon>
    </lineage>
</organism>
<reference evidence="6 7" key="1">
    <citation type="journal article" date="2003" name="PLoS Biol.">
        <title>The genome sequence of Caenorhabditis briggsae: a platform for comparative genomics.</title>
        <authorList>
            <person name="Stein L.D."/>
            <person name="Bao Z."/>
            <person name="Blasiar D."/>
            <person name="Blumenthal T."/>
            <person name="Brent M.R."/>
            <person name="Chen N."/>
            <person name="Chinwalla A."/>
            <person name="Clarke L."/>
            <person name="Clee C."/>
            <person name="Coghlan A."/>
            <person name="Coulson A."/>
            <person name="D'Eustachio P."/>
            <person name="Fitch D.H."/>
            <person name="Fulton L.A."/>
            <person name="Fulton R.E."/>
            <person name="Griffiths-Jones S."/>
            <person name="Harris T.W."/>
            <person name="Hillier L.W."/>
            <person name="Kamath R."/>
            <person name="Kuwabara P.E."/>
            <person name="Mardis E.R."/>
            <person name="Marra M.A."/>
            <person name="Miner T.L."/>
            <person name="Minx P."/>
            <person name="Mullikin J.C."/>
            <person name="Plumb R.W."/>
            <person name="Rogers J."/>
            <person name="Schein J.E."/>
            <person name="Sohrmann M."/>
            <person name="Spieth J."/>
            <person name="Stajich J.E."/>
            <person name="Wei C."/>
            <person name="Willey D."/>
            <person name="Wilson R.K."/>
            <person name="Durbin R."/>
            <person name="Waterston R.H."/>
        </authorList>
    </citation>
    <scope>NUCLEOTIDE SEQUENCE [LARGE SCALE GENOMIC DNA]</scope>
    <source>
        <strain evidence="6 7">AF16</strain>
    </source>
</reference>
<feature type="domain" description="NR LBD" evidence="5">
    <location>
        <begin position="39"/>
        <end position="294"/>
    </location>
</feature>
<dbReference type="SUPFAM" id="SSF48508">
    <property type="entry name" value="Nuclear receptor ligand-binding domain"/>
    <property type="match status" value="1"/>
</dbReference>
<evidence type="ECO:0000256" key="4">
    <source>
        <dbReference type="SAM" id="MobiDB-lite"/>
    </source>
</evidence>
<evidence type="ECO:0000313" key="8">
    <source>
        <dbReference type="WormBase" id="CBG04847a"/>
    </source>
</evidence>
<dbReference type="InterPro" id="IPR035500">
    <property type="entry name" value="NHR-like_dom_sf"/>
</dbReference>
<dbReference type="PANTHER" id="PTHR46587:SF1">
    <property type="entry name" value="NUCLEAR HORMONE RECEPTOR FAMILY-RELATED"/>
    <property type="match status" value="1"/>
</dbReference>
<dbReference type="Proteomes" id="UP000008549">
    <property type="component" value="Unassembled WGS sequence"/>
</dbReference>
<dbReference type="SMART" id="SM00430">
    <property type="entry name" value="HOLI"/>
    <property type="match status" value="1"/>
</dbReference>
<dbReference type="RefSeq" id="XP_002638019.2">
    <property type="nucleotide sequence ID" value="XM_002637973.2"/>
</dbReference>
<dbReference type="PANTHER" id="PTHR46587">
    <property type="entry name" value="NUCLEAR HORMONE RECEPTOR FAMILY"/>
    <property type="match status" value="1"/>
</dbReference>
<dbReference type="EMBL" id="HE601135">
    <property type="protein sequence ID" value="CAP25478.2"/>
    <property type="molecule type" value="Genomic_DNA"/>
</dbReference>
<gene>
    <name evidence="6 8" type="ORF">CBG04847</name>
    <name evidence="6" type="ORF">CBG_04847</name>
</gene>
<evidence type="ECO:0000313" key="6">
    <source>
        <dbReference type="EMBL" id="CAP25478.2"/>
    </source>
</evidence>
<dbReference type="CTD" id="8580015"/>
<keyword evidence="2" id="KW-0804">Transcription</keyword>
<dbReference type="PROSITE" id="PS51843">
    <property type="entry name" value="NR_LBD"/>
    <property type="match status" value="1"/>
</dbReference>
<dbReference type="InParanoid" id="A8WYM0"/>
<dbReference type="HOGENOM" id="CLU_007368_0_0_1"/>
<evidence type="ECO:0000256" key="1">
    <source>
        <dbReference type="ARBA" id="ARBA00023015"/>
    </source>
</evidence>
<evidence type="ECO:0000313" key="7">
    <source>
        <dbReference type="Proteomes" id="UP000008549"/>
    </source>
</evidence>
<dbReference type="WormBase" id="CBG04847a">
    <property type="protein sequence ID" value="CBP42238"/>
    <property type="gene ID" value="WBGene00027447"/>
</dbReference>
<sequence length="294" mass="34109">MFFQRSVQKRKMKKCDKQDSHTFSEGHIKQVKPKLANPKSQDFTNFDIYLQLQTSQQIFHQKYSNFNINEGDAGVIRIHQKLYKCATPFDINLSLQLGFRNAIDFANQFSSFRTLTGNNKKLVISEYGLGSLLMDQVFKSAYTTNDNFWILQNESVLHPNVVIKSNQAEKDNGSDRSHFEFVNYLLQSLKKPFKDLKIDNQECMLLKILLLFTPSYLKRVKIEDTDNLIPRCMMHLMNHSMNKSPDDGIVRYGEIVLLLGSIRSVVKAYYNQTRNSVLFNISNFDSFIKNCLVS</sequence>
<keyword evidence="1" id="KW-0805">Transcription regulation</keyword>
<dbReference type="STRING" id="6238.A8WYM0"/>
<evidence type="ECO:0000259" key="5">
    <source>
        <dbReference type="PROSITE" id="PS51843"/>
    </source>
</evidence>
<dbReference type="KEGG" id="cbr:CBG_04847"/>